<gene>
    <name evidence="1" type="ORF">HYDPIDRAFT_97543</name>
</gene>
<dbReference type="Proteomes" id="UP000053820">
    <property type="component" value="Unassembled WGS sequence"/>
</dbReference>
<evidence type="ECO:0000313" key="2">
    <source>
        <dbReference type="Proteomes" id="UP000053820"/>
    </source>
</evidence>
<protein>
    <submittedName>
        <fullName evidence="1">Uncharacterized protein</fullName>
    </submittedName>
</protein>
<feature type="non-terminal residue" evidence="1">
    <location>
        <position position="1"/>
    </location>
</feature>
<accession>A0A0C9WBA5</accession>
<dbReference type="HOGENOM" id="CLU_2549141_0_0_1"/>
<evidence type="ECO:0000313" key="1">
    <source>
        <dbReference type="EMBL" id="KIJ61041.1"/>
    </source>
</evidence>
<name>A0A0C9WBA5_9AGAM</name>
<proteinExistence type="predicted"/>
<dbReference type="EMBL" id="KN839866">
    <property type="protein sequence ID" value="KIJ61041.1"/>
    <property type="molecule type" value="Genomic_DNA"/>
</dbReference>
<dbReference type="OrthoDB" id="3261594at2759"/>
<sequence>IIFNCSPNTQYKKQYVLPGVVIPRPNKPKNIDLFLFPGFHHIATIQHKGCLVGYLVTTSVPKSSSVQLFCLIWMQPDQNQFFN</sequence>
<organism evidence="1 2">
    <name type="scientific">Hydnomerulius pinastri MD-312</name>
    <dbReference type="NCBI Taxonomy" id="994086"/>
    <lineage>
        <taxon>Eukaryota</taxon>
        <taxon>Fungi</taxon>
        <taxon>Dikarya</taxon>
        <taxon>Basidiomycota</taxon>
        <taxon>Agaricomycotina</taxon>
        <taxon>Agaricomycetes</taxon>
        <taxon>Agaricomycetidae</taxon>
        <taxon>Boletales</taxon>
        <taxon>Boletales incertae sedis</taxon>
        <taxon>Leucogyrophana</taxon>
    </lineage>
</organism>
<dbReference type="AlphaFoldDB" id="A0A0C9WBA5"/>
<reference evidence="1 2" key="1">
    <citation type="submission" date="2014-04" db="EMBL/GenBank/DDBJ databases">
        <title>Evolutionary Origins and Diversification of the Mycorrhizal Mutualists.</title>
        <authorList>
            <consortium name="DOE Joint Genome Institute"/>
            <consortium name="Mycorrhizal Genomics Consortium"/>
            <person name="Kohler A."/>
            <person name="Kuo A."/>
            <person name="Nagy L.G."/>
            <person name="Floudas D."/>
            <person name="Copeland A."/>
            <person name="Barry K.W."/>
            <person name="Cichocki N."/>
            <person name="Veneault-Fourrey C."/>
            <person name="LaButti K."/>
            <person name="Lindquist E.A."/>
            <person name="Lipzen A."/>
            <person name="Lundell T."/>
            <person name="Morin E."/>
            <person name="Murat C."/>
            <person name="Riley R."/>
            <person name="Ohm R."/>
            <person name="Sun H."/>
            <person name="Tunlid A."/>
            <person name="Henrissat B."/>
            <person name="Grigoriev I.V."/>
            <person name="Hibbett D.S."/>
            <person name="Martin F."/>
        </authorList>
    </citation>
    <scope>NUCLEOTIDE SEQUENCE [LARGE SCALE GENOMIC DNA]</scope>
    <source>
        <strain evidence="1 2">MD-312</strain>
    </source>
</reference>
<keyword evidence="2" id="KW-1185">Reference proteome</keyword>